<dbReference type="GO" id="GO:0043190">
    <property type="term" value="C:ATP-binding cassette (ABC) transporter complex"/>
    <property type="evidence" value="ECO:0007669"/>
    <property type="project" value="TreeGrafter"/>
</dbReference>
<keyword evidence="3" id="KW-0813">Transport</keyword>
<evidence type="ECO:0000256" key="8">
    <source>
        <dbReference type="ARBA" id="ARBA00023136"/>
    </source>
</evidence>
<sequence length="251" mass="27946">MQLRERNMVVFENVSFGYTHKKVLKAVNLKIKKGQSVGIVGANGAGKSTLIKLMTGLIIPTEGRVLVDGMDVSSKAIKAIRKKVGYTFQDPNHQLFMPTVFEDVAFGLRQEGLSKKEVEDRVRKILKEVDALHLSDRPSYTLSGGEKRTITLATALSTNPEILILDEPSIGLDPRSRRGLIRLLTTRNETKIITTHDMDMALDLCDRIIVLYEGKIQGDGEPMTIFKNKALLCQSHLELPLRMQGCPVCSK</sequence>
<dbReference type="PANTHER" id="PTHR43553:SF24">
    <property type="entry name" value="ENERGY-COUPLING FACTOR TRANSPORTER ATP-BINDING PROTEIN ECFA1"/>
    <property type="match status" value="1"/>
</dbReference>
<dbReference type="InterPro" id="IPR050095">
    <property type="entry name" value="ECF_ABC_transporter_ATP-bd"/>
</dbReference>
<evidence type="ECO:0000256" key="4">
    <source>
        <dbReference type="ARBA" id="ARBA00022475"/>
    </source>
</evidence>
<evidence type="ECO:0000256" key="7">
    <source>
        <dbReference type="ARBA" id="ARBA00022967"/>
    </source>
</evidence>
<evidence type="ECO:0000256" key="2">
    <source>
        <dbReference type="ARBA" id="ARBA00005417"/>
    </source>
</evidence>
<evidence type="ECO:0000256" key="1">
    <source>
        <dbReference type="ARBA" id="ARBA00004202"/>
    </source>
</evidence>
<evidence type="ECO:0000313" key="11">
    <source>
        <dbReference type="Proteomes" id="UP000683246"/>
    </source>
</evidence>
<proteinExistence type="inferred from homology"/>
<feature type="domain" description="ABC transporter" evidence="9">
    <location>
        <begin position="9"/>
        <end position="238"/>
    </location>
</feature>
<dbReference type="KEGG" id="vpy:HZI73_08175"/>
<dbReference type="AlphaFoldDB" id="A0A8J8MII1"/>
<evidence type="ECO:0000256" key="6">
    <source>
        <dbReference type="ARBA" id="ARBA00022840"/>
    </source>
</evidence>
<comment type="similarity">
    <text evidence="2">Belongs to the ABC transporter superfamily.</text>
</comment>
<dbReference type="Gene3D" id="3.40.50.300">
    <property type="entry name" value="P-loop containing nucleotide triphosphate hydrolases"/>
    <property type="match status" value="1"/>
</dbReference>
<dbReference type="Proteomes" id="UP000683246">
    <property type="component" value="Chromosome"/>
</dbReference>
<evidence type="ECO:0000259" key="9">
    <source>
        <dbReference type="PROSITE" id="PS50893"/>
    </source>
</evidence>
<keyword evidence="5" id="KW-0547">Nucleotide-binding</keyword>
<dbReference type="GO" id="GO:0016887">
    <property type="term" value="F:ATP hydrolysis activity"/>
    <property type="evidence" value="ECO:0007669"/>
    <property type="project" value="InterPro"/>
</dbReference>
<name>A0A8J8MII1_9FIRM</name>
<keyword evidence="4" id="KW-1003">Cell membrane</keyword>
<dbReference type="PROSITE" id="PS50893">
    <property type="entry name" value="ABC_TRANSPORTER_2"/>
    <property type="match status" value="1"/>
</dbReference>
<reference evidence="10" key="1">
    <citation type="submission" date="2020-07" db="EMBL/GenBank/DDBJ databases">
        <title>Vallitalea pronyensis genome.</title>
        <authorList>
            <person name="Postec A."/>
        </authorList>
    </citation>
    <scope>NUCLEOTIDE SEQUENCE</scope>
    <source>
        <strain evidence="10">FatNI3</strain>
    </source>
</reference>
<gene>
    <name evidence="10" type="ORF">HZI73_08175</name>
</gene>
<dbReference type="SUPFAM" id="SSF52540">
    <property type="entry name" value="P-loop containing nucleoside triphosphate hydrolases"/>
    <property type="match status" value="1"/>
</dbReference>
<dbReference type="InterPro" id="IPR003593">
    <property type="entry name" value="AAA+_ATPase"/>
</dbReference>
<evidence type="ECO:0000313" key="10">
    <source>
        <dbReference type="EMBL" id="QUI22275.1"/>
    </source>
</evidence>
<organism evidence="10 11">
    <name type="scientific">Vallitalea pronyensis</name>
    <dbReference type="NCBI Taxonomy" id="1348613"/>
    <lineage>
        <taxon>Bacteria</taxon>
        <taxon>Bacillati</taxon>
        <taxon>Bacillota</taxon>
        <taxon>Clostridia</taxon>
        <taxon>Lachnospirales</taxon>
        <taxon>Vallitaleaceae</taxon>
        <taxon>Vallitalea</taxon>
    </lineage>
</organism>
<dbReference type="InterPro" id="IPR003439">
    <property type="entry name" value="ABC_transporter-like_ATP-bd"/>
</dbReference>
<dbReference type="PANTHER" id="PTHR43553">
    <property type="entry name" value="HEAVY METAL TRANSPORTER"/>
    <property type="match status" value="1"/>
</dbReference>
<dbReference type="InterPro" id="IPR015856">
    <property type="entry name" value="ABC_transpr_CbiO/EcfA_su"/>
</dbReference>
<dbReference type="FunFam" id="3.40.50.300:FF:000224">
    <property type="entry name" value="Energy-coupling factor transporter ATP-binding protein EcfA"/>
    <property type="match status" value="1"/>
</dbReference>
<dbReference type="CDD" id="cd03225">
    <property type="entry name" value="ABC_cobalt_CbiO_domain1"/>
    <property type="match status" value="1"/>
</dbReference>
<dbReference type="EMBL" id="CP058649">
    <property type="protein sequence ID" value="QUI22275.1"/>
    <property type="molecule type" value="Genomic_DNA"/>
</dbReference>
<comment type="subcellular location">
    <subcellularLocation>
        <location evidence="1">Cell membrane</location>
        <topology evidence="1">Peripheral membrane protein</topology>
    </subcellularLocation>
</comment>
<keyword evidence="7" id="KW-1278">Translocase</keyword>
<protein>
    <submittedName>
        <fullName evidence="10">ABC transporter ATP-binding protein</fullName>
    </submittedName>
</protein>
<dbReference type="Pfam" id="PF00005">
    <property type="entry name" value="ABC_tran"/>
    <property type="match status" value="1"/>
</dbReference>
<dbReference type="GO" id="GO:0042626">
    <property type="term" value="F:ATPase-coupled transmembrane transporter activity"/>
    <property type="evidence" value="ECO:0007669"/>
    <property type="project" value="TreeGrafter"/>
</dbReference>
<keyword evidence="6 10" id="KW-0067">ATP-binding</keyword>
<keyword evidence="8" id="KW-0472">Membrane</keyword>
<dbReference type="SMART" id="SM00382">
    <property type="entry name" value="AAA"/>
    <property type="match status" value="1"/>
</dbReference>
<accession>A0A8J8MII1</accession>
<evidence type="ECO:0000256" key="5">
    <source>
        <dbReference type="ARBA" id="ARBA00022741"/>
    </source>
</evidence>
<dbReference type="InterPro" id="IPR027417">
    <property type="entry name" value="P-loop_NTPase"/>
</dbReference>
<evidence type="ECO:0000256" key="3">
    <source>
        <dbReference type="ARBA" id="ARBA00022448"/>
    </source>
</evidence>
<keyword evidence="11" id="KW-1185">Reference proteome</keyword>
<dbReference type="GO" id="GO:0005524">
    <property type="term" value="F:ATP binding"/>
    <property type="evidence" value="ECO:0007669"/>
    <property type="project" value="UniProtKB-KW"/>
</dbReference>